<protein>
    <submittedName>
        <fullName evidence="1">Uncharacterized protein</fullName>
    </submittedName>
</protein>
<sequence length="136" mass="15540">MDERGWIDQKIEDRKLRALPVIFVIQTLFSHDLGREKMILFFILTKLDLGLLGYSAWLESRWTTRVSGHGCDGRWRWDTVAAVAEEEEVRLMEVVLLKERAAAVATFRASHVMEKDDDNGNFASSDGFLLGAVVRQ</sequence>
<reference evidence="1" key="1">
    <citation type="submission" date="2015-04" db="UniProtKB">
        <authorList>
            <consortium name="EnsemblPlants"/>
        </authorList>
    </citation>
    <scope>IDENTIFICATION</scope>
    <source>
        <strain evidence="1">SL10</strain>
    </source>
</reference>
<dbReference type="Proteomes" id="UP000006591">
    <property type="component" value="Chromosome 11"/>
</dbReference>
<evidence type="ECO:0000313" key="1">
    <source>
        <dbReference type="EnsemblPlants" id="ONIVA11G12780.1"/>
    </source>
</evidence>
<dbReference type="HOGENOM" id="CLU_1878813_0_0_1"/>
<dbReference type="Gramene" id="ONIVA11G12780.1">
    <property type="protein sequence ID" value="ONIVA11G12780.1"/>
    <property type="gene ID" value="ONIVA11G12780"/>
</dbReference>
<dbReference type="EnsemblPlants" id="ONIVA11G12780.1">
    <property type="protein sequence ID" value="ONIVA11G12780.1"/>
    <property type="gene ID" value="ONIVA11G12780"/>
</dbReference>
<name>A0A0E0J1U7_ORYNI</name>
<evidence type="ECO:0000313" key="2">
    <source>
        <dbReference type="Proteomes" id="UP000006591"/>
    </source>
</evidence>
<keyword evidence="2" id="KW-1185">Reference proteome</keyword>
<reference evidence="1" key="2">
    <citation type="submission" date="2018-04" db="EMBL/GenBank/DDBJ databases">
        <title>OnivRS2 (Oryza nivara Reference Sequence Version 2).</title>
        <authorList>
            <person name="Zhang J."/>
            <person name="Kudrna D."/>
            <person name="Lee S."/>
            <person name="Talag J."/>
            <person name="Rajasekar S."/>
            <person name="Welchert J."/>
            <person name="Hsing Y.-I."/>
            <person name="Wing R.A."/>
        </authorList>
    </citation>
    <scope>NUCLEOTIDE SEQUENCE [LARGE SCALE GENOMIC DNA]</scope>
    <source>
        <strain evidence="1">SL10</strain>
    </source>
</reference>
<dbReference type="OMA" id="EKMILFF"/>
<accession>A0A0E0J1U7</accession>
<organism evidence="1">
    <name type="scientific">Oryza nivara</name>
    <name type="common">Indian wild rice</name>
    <name type="synonym">Oryza sativa f. spontanea</name>
    <dbReference type="NCBI Taxonomy" id="4536"/>
    <lineage>
        <taxon>Eukaryota</taxon>
        <taxon>Viridiplantae</taxon>
        <taxon>Streptophyta</taxon>
        <taxon>Embryophyta</taxon>
        <taxon>Tracheophyta</taxon>
        <taxon>Spermatophyta</taxon>
        <taxon>Magnoliopsida</taxon>
        <taxon>Liliopsida</taxon>
        <taxon>Poales</taxon>
        <taxon>Poaceae</taxon>
        <taxon>BOP clade</taxon>
        <taxon>Oryzoideae</taxon>
        <taxon>Oryzeae</taxon>
        <taxon>Oryzinae</taxon>
        <taxon>Oryza</taxon>
    </lineage>
</organism>
<proteinExistence type="predicted"/>
<dbReference type="AlphaFoldDB" id="A0A0E0J1U7"/>